<name>Q025U3_SOLUE</name>
<dbReference type="Gene3D" id="3.90.550.10">
    <property type="entry name" value="Spore Coat Polysaccharide Biosynthesis Protein SpsA, Chain A"/>
    <property type="match status" value="1"/>
</dbReference>
<comment type="subcellular location">
    <subcellularLocation>
        <location evidence="1">Membrane</location>
        <topology evidence="1">Multi-pass membrane protein</topology>
    </subcellularLocation>
</comment>
<feature type="domain" description="Glycosyltransferase 2-like" evidence="8">
    <location>
        <begin position="5"/>
        <end position="168"/>
    </location>
</feature>
<dbReference type="KEGG" id="sus:Acid_2236"/>
<evidence type="ECO:0000256" key="5">
    <source>
        <dbReference type="ARBA" id="ARBA00022989"/>
    </source>
</evidence>
<dbReference type="GO" id="GO:0016757">
    <property type="term" value="F:glycosyltransferase activity"/>
    <property type="evidence" value="ECO:0007669"/>
    <property type="project" value="UniProtKB-KW"/>
</dbReference>
<evidence type="ECO:0000256" key="3">
    <source>
        <dbReference type="ARBA" id="ARBA00022679"/>
    </source>
</evidence>
<evidence type="ECO:0000256" key="4">
    <source>
        <dbReference type="ARBA" id="ARBA00022692"/>
    </source>
</evidence>
<keyword evidence="2" id="KW-0328">Glycosyltransferase</keyword>
<protein>
    <submittedName>
        <fullName evidence="9">Glycosyl transferase, family 2</fullName>
    </submittedName>
</protein>
<keyword evidence="6 7" id="KW-0472">Membrane</keyword>
<keyword evidence="3 9" id="KW-0808">Transferase</keyword>
<accession>Q025U3</accession>
<dbReference type="PANTHER" id="PTHR48090">
    <property type="entry name" value="UNDECAPRENYL-PHOSPHATE 4-DEOXY-4-FORMAMIDO-L-ARABINOSE TRANSFERASE-RELATED"/>
    <property type="match status" value="1"/>
</dbReference>
<keyword evidence="4 7" id="KW-0812">Transmembrane</keyword>
<evidence type="ECO:0000256" key="7">
    <source>
        <dbReference type="SAM" id="Phobius"/>
    </source>
</evidence>
<dbReference type="InterPro" id="IPR029044">
    <property type="entry name" value="Nucleotide-diphossugar_trans"/>
</dbReference>
<dbReference type="CDD" id="cd04187">
    <property type="entry name" value="DPM1_like_bac"/>
    <property type="match status" value="1"/>
</dbReference>
<evidence type="ECO:0000256" key="6">
    <source>
        <dbReference type="ARBA" id="ARBA00023136"/>
    </source>
</evidence>
<sequence>MRFISVVSGCYNEEDNIRELYDRVCRVMADELPEYAFEIVIIDNASKDGTARILREIAATDKRLKVIINNRNFGHVRSPYYGVLQAGGDAMIAMASDLEDPPEMIPQFVRKWEEGYKLVLAQKASSEESSAFSLVRKCYYFLVNRLSDVPLVKDVTGFGLYDRRVIEDMRRIGDPYPYIRGMICDLGYEQFLIPFRKPLRKRGFSKNNFYTLYDLAILGITNHSKVPLRVSVMAGVGMGILSFLVALAYLVYKLLFWNNFSVGTAPVVIGMFFLGAIQLFCIGMLGEYIGSIHTQVLKRPLVIEKERINFDSGPVG</sequence>
<evidence type="ECO:0000259" key="8">
    <source>
        <dbReference type="Pfam" id="PF00535"/>
    </source>
</evidence>
<gene>
    <name evidence="9" type="ordered locus">Acid_2236</name>
</gene>
<dbReference type="eggNOG" id="COG0463">
    <property type="taxonomic scope" value="Bacteria"/>
</dbReference>
<dbReference type="InterPro" id="IPR001173">
    <property type="entry name" value="Glyco_trans_2-like"/>
</dbReference>
<dbReference type="InterPro" id="IPR050256">
    <property type="entry name" value="Glycosyltransferase_2"/>
</dbReference>
<dbReference type="EMBL" id="CP000473">
    <property type="protein sequence ID" value="ABJ83226.1"/>
    <property type="molecule type" value="Genomic_DNA"/>
</dbReference>
<dbReference type="Pfam" id="PF00535">
    <property type="entry name" value="Glycos_transf_2"/>
    <property type="match status" value="1"/>
</dbReference>
<proteinExistence type="predicted"/>
<feature type="transmembrane region" description="Helical" evidence="7">
    <location>
        <begin position="264"/>
        <end position="289"/>
    </location>
</feature>
<dbReference type="CAZy" id="GT2">
    <property type="family name" value="Glycosyltransferase Family 2"/>
</dbReference>
<dbReference type="AlphaFoldDB" id="Q025U3"/>
<organism evidence="9">
    <name type="scientific">Solibacter usitatus (strain Ellin6076)</name>
    <dbReference type="NCBI Taxonomy" id="234267"/>
    <lineage>
        <taxon>Bacteria</taxon>
        <taxon>Pseudomonadati</taxon>
        <taxon>Acidobacteriota</taxon>
        <taxon>Terriglobia</taxon>
        <taxon>Bryobacterales</taxon>
        <taxon>Solibacteraceae</taxon>
        <taxon>Candidatus Solibacter</taxon>
    </lineage>
</organism>
<evidence type="ECO:0000256" key="1">
    <source>
        <dbReference type="ARBA" id="ARBA00004141"/>
    </source>
</evidence>
<feature type="transmembrane region" description="Helical" evidence="7">
    <location>
        <begin position="230"/>
        <end position="252"/>
    </location>
</feature>
<evidence type="ECO:0000313" key="9">
    <source>
        <dbReference type="EMBL" id="ABJ83226.1"/>
    </source>
</evidence>
<dbReference type="STRING" id="234267.Acid_2236"/>
<keyword evidence="5 7" id="KW-1133">Transmembrane helix</keyword>
<evidence type="ECO:0000256" key="2">
    <source>
        <dbReference type="ARBA" id="ARBA00022676"/>
    </source>
</evidence>
<dbReference type="InParanoid" id="Q025U3"/>
<dbReference type="PANTHER" id="PTHR48090:SF1">
    <property type="entry name" value="PROPHAGE BACTOPRENOL GLUCOSYL TRANSFERASE HOMOLOG"/>
    <property type="match status" value="1"/>
</dbReference>
<reference evidence="9" key="1">
    <citation type="submission" date="2006-10" db="EMBL/GenBank/DDBJ databases">
        <title>Complete sequence of Solibacter usitatus Ellin6076.</title>
        <authorList>
            <consortium name="US DOE Joint Genome Institute"/>
            <person name="Copeland A."/>
            <person name="Lucas S."/>
            <person name="Lapidus A."/>
            <person name="Barry K."/>
            <person name="Detter J.C."/>
            <person name="Glavina del Rio T."/>
            <person name="Hammon N."/>
            <person name="Israni S."/>
            <person name="Dalin E."/>
            <person name="Tice H."/>
            <person name="Pitluck S."/>
            <person name="Thompson L.S."/>
            <person name="Brettin T."/>
            <person name="Bruce D."/>
            <person name="Han C."/>
            <person name="Tapia R."/>
            <person name="Gilna P."/>
            <person name="Schmutz J."/>
            <person name="Larimer F."/>
            <person name="Land M."/>
            <person name="Hauser L."/>
            <person name="Kyrpides N."/>
            <person name="Mikhailova N."/>
            <person name="Janssen P.H."/>
            <person name="Kuske C.R."/>
            <person name="Richardson P."/>
        </authorList>
    </citation>
    <scope>NUCLEOTIDE SEQUENCE</scope>
    <source>
        <strain evidence="9">Ellin6076</strain>
    </source>
</reference>
<dbReference type="HOGENOM" id="CLU_033536_0_1_0"/>
<dbReference type="OrthoDB" id="9807778at2"/>
<dbReference type="SUPFAM" id="SSF53448">
    <property type="entry name" value="Nucleotide-diphospho-sugar transferases"/>
    <property type="match status" value="1"/>
</dbReference>
<dbReference type="GO" id="GO:0005886">
    <property type="term" value="C:plasma membrane"/>
    <property type="evidence" value="ECO:0007669"/>
    <property type="project" value="TreeGrafter"/>
</dbReference>